<keyword evidence="4" id="KW-1185">Reference proteome</keyword>
<name>A0ABT3G3M8_9BACT</name>
<keyword evidence="2" id="KW-0812">Transmembrane</keyword>
<sequence>MTLPDTLRPLPVIPTGDDPTIPVPFEDFVTVTDLRKVILGAGDLPVEGLPAEDFDCFAGRADIPFPSRTAPRSVDPVELRVPDMAVETPVIHPAFEILPPTARRAAPPKLELPMDCEASYGRSKVSERWWVIGMAFAACTVLFSGTLVDFITREAMRRSRVEAFVMPKVAPAPVAAPAEGPAEKSAPLAAKAEPEDD</sequence>
<feature type="region of interest" description="Disordered" evidence="1">
    <location>
        <begin position="174"/>
        <end position="197"/>
    </location>
</feature>
<proteinExistence type="predicted"/>
<protein>
    <submittedName>
        <fullName evidence="3">Uncharacterized protein</fullName>
    </submittedName>
</protein>
<evidence type="ECO:0000256" key="2">
    <source>
        <dbReference type="SAM" id="Phobius"/>
    </source>
</evidence>
<keyword evidence="2" id="KW-1133">Transmembrane helix</keyword>
<gene>
    <name evidence="3" type="ORF">OJ996_12745</name>
</gene>
<reference evidence="3" key="1">
    <citation type="submission" date="2022-10" db="EMBL/GenBank/DDBJ databases">
        <title>Luteolibacter sp. GHJ8, whole genome shotgun sequencing project.</title>
        <authorList>
            <person name="Zhao G."/>
            <person name="Shen L."/>
        </authorList>
    </citation>
    <scope>NUCLEOTIDE SEQUENCE</scope>
    <source>
        <strain evidence="3">GHJ8</strain>
    </source>
</reference>
<evidence type="ECO:0000256" key="1">
    <source>
        <dbReference type="SAM" id="MobiDB-lite"/>
    </source>
</evidence>
<dbReference type="Proteomes" id="UP001165653">
    <property type="component" value="Unassembled WGS sequence"/>
</dbReference>
<keyword evidence="2" id="KW-0472">Membrane</keyword>
<accession>A0ABT3G3M8</accession>
<feature type="transmembrane region" description="Helical" evidence="2">
    <location>
        <begin position="129"/>
        <end position="151"/>
    </location>
</feature>
<organism evidence="3 4">
    <name type="scientific">Luteolibacter rhizosphaerae</name>
    <dbReference type="NCBI Taxonomy" id="2989719"/>
    <lineage>
        <taxon>Bacteria</taxon>
        <taxon>Pseudomonadati</taxon>
        <taxon>Verrucomicrobiota</taxon>
        <taxon>Verrucomicrobiia</taxon>
        <taxon>Verrucomicrobiales</taxon>
        <taxon>Verrucomicrobiaceae</taxon>
        <taxon>Luteolibacter</taxon>
    </lineage>
</organism>
<evidence type="ECO:0000313" key="3">
    <source>
        <dbReference type="EMBL" id="MCW1914449.1"/>
    </source>
</evidence>
<dbReference type="EMBL" id="JAPDDR010000006">
    <property type="protein sequence ID" value="MCW1914449.1"/>
    <property type="molecule type" value="Genomic_DNA"/>
</dbReference>
<evidence type="ECO:0000313" key="4">
    <source>
        <dbReference type="Proteomes" id="UP001165653"/>
    </source>
</evidence>
<dbReference type="RefSeq" id="WP_264513977.1">
    <property type="nucleotide sequence ID" value="NZ_JAPDDR010000006.1"/>
</dbReference>
<feature type="compositionally biased region" description="Low complexity" evidence="1">
    <location>
        <begin position="174"/>
        <end position="184"/>
    </location>
</feature>
<comment type="caution">
    <text evidence="3">The sequence shown here is derived from an EMBL/GenBank/DDBJ whole genome shotgun (WGS) entry which is preliminary data.</text>
</comment>